<dbReference type="OrthoDB" id="194048at2"/>
<gene>
    <name evidence="3" type="ORF">GTQ55_08625</name>
    <name evidence="2" type="ORF">HNQ53_000667</name>
</gene>
<dbReference type="AlphaFoldDB" id="A0A6P1TB81"/>
<evidence type="ECO:0000313" key="4">
    <source>
        <dbReference type="Proteomes" id="UP000464675"/>
    </source>
</evidence>
<accession>A0A6P1TB81</accession>
<reference evidence="3 4" key="1">
    <citation type="submission" date="2020-01" db="EMBL/GenBank/DDBJ databases">
        <title>The possibility of degradation of plastic by Microbulbifer hydrolyticus IRE-31.</title>
        <authorList>
            <person name="Liu L."/>
        </authorList>
    </citation>
    <scope>NUCLEOTIDE SEQUENCE [LARGE SCALE GENOMIC DNA]</scope>
    <source>
        <strain evidence="3 4">IRE-31</strain>
    </source>
</reference>
<feature type="chain" id="PRO_5044645605" description="Transporter" evidence="1">
    <location>
        <begin position="23"/>
        <end position="272"/>
    </location>
</feature>
<proteinExistence type="predicted"/>
<reference evidence="2 5" key="2">
    <citation type="submission" date="2020-08" db="EMBL/GenBank/DDBJ databases">
        <title>Genomic Encyclopedia of Type Strains, Phase IV (KMG-IV): sequencing the most valuable type-strain genomes for metagenomic binning, comparative biology and taxonomic classification.</title>
        <authorList>
            <person name="Goeker M."/>
        </authorList>
    </citation>
    <scope>NUCLEOTIDE SEQUENCE [LARGE SCALE GENOMIC DNA]</scope>
    <source>
        <strain evidence="2 5">DSM 11525</strain>
    </source>
</reference>
<organism evidence="2 5">
    <name type="scientific">Microbulbifer hydrolyticus</name>
    <dbReference type="NCBI Taxonomy" id="48074"/>
    <lineage>
        <taxon>Bacteria</taxon>
        <taxon>Pseudomonadati</taxon>
        <taxon>Pseudomonadota</taxon>
        <taxon>Gammaproteobacteria</taxon>
        <taxon>Cellvibrionales</taxon>
        <taxon>Microbulbiferaceae</taxon>
        <taxon>Microbulbifer</taxon>
    </lineage>
</organism>
<feature type="signal peptide" evidence="1">
    <location>
        <begin position="1"/>
        <end position="22"/>
    </location>
</feature>
<dbReference type="EMBL" id="JACHHR010000001">
    <property type="protein sequence ID" value="MBB5210479.1"/>
    <property type="molecule type" value="Genomic_DNA"/>
</dbReference>
<evidence type="ECO:0000313" key="3">
    <source>
        <dbReference type="EMBL" id="QHQ39041.1"/>
    </source>
</evidence>
<evidence type="ECO:0000256" key="1">
    <source>
        <dbReference type="SAM" id="SignalP"/>
    </source>
</evidence>
<keyword evidence="1" id="KW-0732">Signal</keyword>
<keyword evidence="4" id="KW-1185">Reference proteome</keyword>
<dbReference type="Proteomes" id="UP000464675">
    <property type="component" value="Chromosome"/>
</dbReference>
<protein>
    <recommendedName>
        <fullName evidence="6">Transporter</fullName>
    </recommendedName>
</protein>
<name>A0A6P1TB81_9GAMM</name>
<dbReference type="RefSeq" id="WP_161858367.1">
    <property type="nucleotide sequence ID" value="NZ_CP047491.1"/>
</dbReference>
<dbReference type="EMBL" id="CP047491">
    <property type="protein sequence ID" value="QHQ39041.1"/>
    <property type="molecule type" value="Genomic_DNA"/>
</dbReference>
<evidence type="ECO:0000313" key="5">
    <source>
        <dbReference type="Proteomes" id="UP000563601"/>
    </source>
</evidence>
<evidence type="ECO:0008006" key="6">
    <source>
        <dbReference type="Google" id="ProtNLM"/>
    </source>
</evidence>
<dbReference type="Proteomes" id="UP000563601">
    <property type="component" value="Unassembled WGS sequence"/>
</dbReference>
<evidence type="ECO:0000313" key="2">
    <source>
        <dbReference type="EMBL" id="MBB5210479.1"/>
    </source>
</evidence>
<sequence length="272" mass="29030">MNQLSGAIAMVASLSLSGAAVADEWKYSLGTDISSGKYGDTAETEIVATPFTVSYSPNASWTFKASMPWTSIEGPGGVIPGGDGGIVVGKGNRPGNGNGGNQIDDQTVLTEESGLGDLWLTGTYSLQPIGERYFVDLTAKYKLPVADETKGLGTGEADYTLQAEMFTVIDNFTPFVTVARKFKGDLPETELRDVWYTSVGSGYRLSEISSVGASLDHQQAATAQSDPQTEIFGYYSHKLSPQWTGMVYGYLGLADGSPDQGFGFQISYRQVD</sequence>